<dbReference type="RefSeq" id="WP_048695650.1">
    <property type="nucleotide sequence ID" value="NZ_HG764815.1"/>
</dbReference>
<sequence length="89" mass="8868">MPLRPPRGYAGVAGSGGLDGLLADPGIQALGADATRLTLCLAVWAMIMGAVTAEVFSQYGSQAISDPAAHFADVVELAVGVIAGGQTGR</sequence>
<evidence type="ECO:0000313" key="2">
    <source>
        <dbReference type="Proteomes" id="UP000035763"/>
    </source>
</evidence>
<dbReference type="AlphaFoldDB" id="W6K1F9"/>
<name>W6K1F9_9MICO</name>
<gene>
    <name evidence="1" type="ORF">BN11_630004</name>
</gene>
<dbReference type="Gene3D" id="1.10.357.10">
    <property type="entry name" value="Tetracycline Repressor, domain 2"/>
    <property type="match status" value="1"/>
</dbReference>
<dbReference type="Proteomes" id="UP000035763">
    <property type="component" value="Unassembled WGS sequence"/>
</dbReference>
<protein>
    <recommendedName>
        <fullName evidence="3">Tetracyclin repressor-like C-terminal domain-containing protein</fullName>
    </recommendedName>
</protein>
<organism evidence="1 2">
    <name type="scientific">Nostocoides australiense Ben110</name>
    <dbReference type="NCBI Taxonomy" id="1193182"/>
    <lineage>
        <taxon>Bacteria</taxon>
        <taxon>Bacillati</taxon>
        <taxon>Actinomycetota</taxon>
        <taxon>Actinomycetes</taxon>
        <taxon>Micrococcales</taxon>
        <taxon>Intrasporangiaceae</taxon>
        <taxon>Nostocoides</taxon>
    </lineage>
</organism>
<accession>W6K1F9</accession>
<reference evidence="1 2" key="1">
    <citation type="journal article" date="2013" name="ISME J.">
        <title>A metabolic model for members of the genus Tetrasphaera involved in enhanced biological phosphorus removal.</title>
        <authorList>
            <person name="Kristiansen R."/>
            <person name="Nguyen H.T.T."/>
            <person name="Saunders A.M."/>
            <person name="Nielsen J.L."/>
            <person name="Wimmer R."/>
            <person name="Le V.Q."/>
            <person name="McIlroy S.J."/>
            <person name="Petrovski S."/>
            <person name="Seviour R.J."/>
            <person name="Calteau A."/>
            <person name="Nielsen K.L."/>
            <person name="Nielsen P.H."/>
        </authorList>
    </citation>
    <scope>NUCLEOTIDE SEQUENCE [LARGE SCALE GENOMIC DNA]</scope>
    <source>
        <strain evidence="1 2">Ben110</strain>
    </source>
</reference>
<comment type="caution">
    <text evidence="1">The sequence shown here is derived from an EMBL/GenBank/DDBJ whole genome shotgun (WGS) entry which is preliminary data.</text>
</comment>
<evidence type="ECO:0000313" key="1">
    <source>
        <dbReference type="EMBL" id="CCH75302.1"/>
    </source>
</evidence>
<dbReference type="OrthoDB" id="3210322at2"/>
<keyword evidence="2" id="KW-1185">Reference proteome</keyword>
<dbReference type="EMBL" id="CAJA01000489">
    <property type="protein sequence ID" value="CCH75302.1"/>
    <property type="molecule type" value="Genomic_DNA"/>
</dbReference>
<dbReference type="STRING" id="1193182.BN11_630004"/>
<proteinExistence type="predicted"/>
<evidence type="ECO:0008006" key="3">
    <source>
        <dbReference type="Google" id="ProtNLM"/>
    </source>
</evidence>